<comment type="caution">
    <text evidence="3">The sequence shown here is derived from an EMBL/GenBank/DDBJ whole genome shotgun (WGS) entry which is preliminary data.</text>
</comment>
<dbReference type="Gene3D" id="2.60.120.10">
    <property type="entry name" value="Jelly Rolls"/>
    <property type="match status" value="1"/>
</dbReference>
<dbReference type="InterPro" id="IPR001387">
    <property type="entry name" value="Cro/C1-type_HTH"/>
</dbReference>
<dbReference type="InterPro" id="IPR014710">
    <property type="entry name" value="RmlC-like_jellyroll"/>
</dbReference>
<dbReference type="Pfam" id="PF07883">
    <property type="entry name" value="Cupin_2"/>
    <property type="match status" value="1"/>
</dbReference>
<dbReference type="PROSITE" id="PS50943">
    <property type="entry name" value="HTH_CROC1"/>
    <property type="match status" value="1"/>
</dbReference>
<organism evidence="3 4">
    <name type="scientific">Acidiphilium iwatense</name>
    <dbReference type="NCBI Taxonomy" id="768198"/>
    <lineage>
        <taxon>Bacteria</taxon>
        <taxon>Pseudomonadati</taxon>
        <taxon>Pseudomonadota</taxon>
        <taxon>Alphaproteobacteria</taxon>
        <taxon>Acetobacterales</taxon>
        <taxon>Acidocellaceae</taxon>
        <taxon>Acidiphilium</taxon>
    </lineage>
</organism>
<dbReference type="SMART" id="SM00530">
    <property type="entry name" value="HTH_XRE"/>
    <property type="match status" value="1"/>
</dbReference>
<dbReference type="Gene3D" id="1.10.260.40">
    <property type="entry name" value="lambda repressor-like DNA-binding domains"/>
    <property type="match status" value="1"/>
</dbReference>
<evidence type="ECO:0000256" key="1">
    <source>
        <dbReference type="ARBA" id="ARBA00023125"/>
    </source>
</evidence>
<keyword evidence="1" id="KW-0238">DNA-binding</keyword>
<dbReference type="SUPFAM" id="SSF47413">
    <property type="entry name" value="lambda repressor-like DNA-binding domains"/>
    <property type="match status" value="1"/>
</dbReference>
<evidence type="ECO:0000313" key="4">
    <source>
        <dbReference type="Proteomes" id="UP001521209"/>
    </source>
</evidence>
<dbReference type="Pfam" id="PF01381">
    <property type="entry name" value="HTH_3"/>
    <property type="match status" value="1"/>
</dbReference>
<keyword evidence="4" id="KW-1185">Reference proteome</keyword>
<dbReference type="Proteomes" id="UP001521209">
    <property type="component" value="Unassembled WGS sequence"/>
</dbReference>
<accession>A0ABS9DV06</accession>
<dbReference type="InterPro" id="IPR013096">
    <property type="entry name" value="Cupin_2"/>
</dbReference>
<evidence type="ECO:0000313" key="3">
    <source>
        <dbReference type="EMBL" id="MCF3946564.1"/>
    </source>
</evidence>
<dbReference type="PANTHER" id="PTHR46797">
    <property type="entry name" value="HTH-TYPE TRANSCRIPTIONAL REGULATOR"/>
    <property type="match status" value="1"/>
</dbReference>
<gene>
    <name evidence="3" type="ORF">L2A60_07700</name>
</gene>
<dbReference type="InterPro" id="IPR011051">
    <property type="entry name" value="RmlC_Cupin_sf"/>
</dbReference>
<name>A0ABS9DV06_9PROT</name>
<protein>
    <submittedName>
        <fullName evidence="3">Helix-turn-helix domain-containing protein</fullName>
    </submittedName>
</protein>
<dbReference type="CDD" id="cd00093">
    <property type="entry name" value="HTH_XRE"/>
    <property type="match status" value="1"/>
</dbReference>
<dbReference type="PANTHER" id="PTHR46797:SF2">
    <property type="entry name" value="TRANSCRIPTIONAL REGULATOR"/>
    <property type="match status" value="1"/>
</dbReference>
<dbReference type="InterPro" id="IPR010982">
    <property type="entry name" value="Lambda_DNA-bd_dom_sf"/>
</dbReference>
<dbReference type="CDD" id="cd02209">
    <property type="entry name" value="cupin_XRE_C"/>
    <property type="match status" value="1"/>
</dbReference>
<feature type="domain" description="HTH cro/C1-type" evidence="2">
    <location>
        <begin position="7"/>
        <end position="61"/>
    </location>
</feature>
<dbReference type="SUPFAM" id="SSF51182">
    <property type="entry name" value="RmlC-like cupins"/>
    <property type="match status" value="1"/>
</dbReference>
<evidence type="ECO:0000259" key="2">
    <source>
        <dbReference type="PROSITE" id="PS50943"/>
    </source>
</evidence>
<dbReference type="EMBL" id="JAKGBZ010000011">
    <property type="protein sequence ID" value="MCF3946564.1"/>
    <property type="molecule type" value="Genomic_DNA"/>
</dbReference>
<reference evidence="3 4" key="1">
    <citation type="submission" date="2022-01" db="EMBL/GenBank/DDBJ databases">
        <authorList>
            <person name="Won M."/>
            <person name="Kim S.-J."/>
            <person name="Kwon S.-W."/>
        </authorList>
    </citation>
    <scope>NUCLEOTIDE SEQUENCE [LARGE SCALE GENOMIC DNA]</scope>
    <source>
        <strain evidence="3 4">KCTC 23505</strain>
    </source>
</reference>
<sequence>MKVGARLRISRRRRNWTLQELARLSGVSVSMLSQIECGVSTPSIKTLQRLSDVFGVPMSWFFSEPSAMAHEPRWIVRQEQRRVLKLTTNGVTKQLLSAEAGDGKIQLMLVHIEPNGSSGDTAYTHAGYDAGTVLEGSLRLEVDGQAGVLCAGDSFEFSSALPHRFENAGSTRCVVLWAVAPAFY</sequence>
<dbReference type="InterPro" id="IPR050807">
    <property type="entry name" value="TransReg_Diox_bact_type"/>
</dbReference>
<proteinExistence type="predicted"/>